<sequence>MVQQCVVQLTGTEQASVIPDCAGTRSLTYTGVRSLACAWLELPPPSRAGCLTASEPPPPRSQSDPIDSPLYVTTAGTSRTVSREPKFLL</sequence>
<organism evidence="2 3">
    <name type="scientific">Serendipita vermifera MAFF 305830</name>
    <dbReference type="NCBI Taxonomy" id="933852"/>
    <lineage>
        <taxon>Eukaryota</taxon>
        <taxon>Fungi</taxon>
        <taxon>Dikarya</taxon>
        <taxon>Basidiomycota</taxon>
        <taxon>Agaricomycotina</taxon>
        <taxon>Agaricomycetes</taxon>
        <taxon>Sebacinales</taxon>
        <taxon>Serendipitaceae</taxon>
        <taxon>Serendipita</taxon>
    </lineage>
</organism>
<reference evidence="3" key="2">
    <citation type="submission" date="2015-01" db="EMBL/GenBank/DDBJ databases">
        <title>Evolutionary Origins and Diversification of the Mycorrhizal Mutualists.</title>
        <authorList>
            <consortium name="DOE Joint Genome Institute"/>
            <consortium name="Mycorrhizal Genomics Consortium"/>
            <person name="Kohler A."/>
            <person name="Kuo A."/>
            <person name="Nagy L.G."/>
            <person name="Floudas D."/>
            <person name="Copeland A."/>
            <person name="Barry K.W."/>
            <person name="Cichocki N."/>
            <person name="Veneault-Fourrey C."/>
            <person name="LaButti K."/>
            <person name="Lindquist E.A."/>
            <person name="Lipzen A."/>
            <person name="Lundell T."/>
            <person name="Morin E."/>
            <person name="Murat C."/>
            <person name="Riley R."/>
            <person name="Ohm R."/>
            <person name="Sun H."/>
            <person name="Tunlid A."/>
            <person name="Henrissat B."/>
            <person name="Grigoriev I.V."/>
            <person name="Hibbett D.S."/>
            <person name="Martin F."/>
        </authorList>
    </citation>
    <scope>NUCLEOTIDE SEQUENCE [LARGE SCALE GENOMIC DNA]</scope>
    <source>
        <strain evidence="3">MAFF 305830</strain>
    </source>
</reference>
<feature type="region of interest" description="Disordered" evidence="1">
    <location>
        <begin position="49"/>
        <end position="89"/>
    </location>
</feature>
<dbReference type="Proteomes" id="UP000054097">
    <property type="component" value="Unassembled WGS sequence"/>
</dbReference>
<evidence type="ECO:0000313" key="2">
    <source>
        <dbReference type="EMBL" id="KIM34361.1"/>
    </source>
</evidence>
<proteinExistence type="predicted"/>
<dbReference type="EMBL" id="KN824277">
    <property type="protein sequence ID" value="KIM34361.1"/>
    <property type="molecule type" value="Genomic_DNA"/>
</dbReference>
<dbReference type="AlphaFoldDB" id="A0A0C3BSI3"/>
<accession>A0A0C3BSI3</accession>
<reference evidence="2 3" key="1">
    <citation type="submission" date="2014-04" db="EMBL/GenBank/DDBJ databases">
        <authorList>
            <consortium name="DOE Joint Genome Institute"/>
            <person name="Kuo A."/>
            <person name="Zuccaro A."/>
            <person name="Kohler A."/>
            <person name="Nagy L.G."/>
            <person name="Floudas D."/>
            <person name="Copeland A."/>
            <person name="Barry K.W."/>
            <person name="Cichocki N."/>
            <person name="Veneault-Fourrey C."/>
            <person name="LaButti K."/>
            <person name="Lindquist E.A."/>
            <person name="Lipzen A."/>
            <person name="Lundell T."/>
            <person name="Morin E."/>
            <person name="Murat C."/>
            <person name="Sun H."/>
            <person name="Tunlid A."/>
            <person name="Henrissat B."/>
            <person name="Grigoriev I.V."/>
            <person name="Hibbett D.S."/>
            <person name="Martin F."/>
            <person name="Nordberg H.P."/>
            <person name="Cantor M.N."/>
            <person name="Hua S.X."/>
        </authorList>
    </citation>
    <scope>NUCLEOTIDE SEQUENCE [LARGE SCALE GENOMIC DNA]</scope>
    <source>
        <strain evidence="2 3">MAFF 305830</strain>
    </source>
</reference>
<keyword evidence="3" id="KW-1185">Reference proteome</keyword>
<gene>
    <name evidence="2" type="ORF">M408DRAFT_325779</name>
</gene>
<dbReference type="HOGENOM" id="CLU_2456164_0_0_1"/>
<evidence type="ECO:0000256" key="1">
    <source>
        <dbReference type="SAM" id="MobiDB-lite"/>
    </source>
</evidence>
<protein>
    <submittedName>
        <fullName evidence="2">Uncharacterized protein</fullName>
    </submittedName>
</protein>
<name>A0A0C3BSI3_SERVB</name>
<evidence type="ECO:0000313" key="3">
    <source>
        <dbReference type="Proteomes" id="UP000054097"/>
    </source>
</evidence>